<evidence type="ECO:0000313" key="3">
    <source>
        <dbReference type="Proteomes" id="UP001190700"/>
    </source>
</evidence>
<dbReference type="Proteomes" id="UP001190700">
    <property type="component" value="Unassembled WGS sequence"/>
</dbReference>
<evidence type="ECO:0000313" key="2">
    <source>
        <dbReference type="EMBL" id="KAK3272320.1"/>
    </source>
</evidence>
<keyword evidence="1" id="KW-0175">Coiled coil</keyword>
<organism evidence="2 3">
    <name type="scientific">Cymbomonas tetramitiformis</name>
    <dbReference type="NCBI Taxonomy" id="36881"/>
    <lineage>
        <taxon>Eukaryota</taxon>
        <taxon>Viridiplantae</taxon>
        <taxon>Chlorophyta</taxon>
        <taxon>Pyramimonadophyceae</taxon>
        <taxon>Pyramimonadales</taxon>
        <taxon>Pyramimonadaceae</taxon>
        <taxon>Cymbomonas</taxon>
    </lineage>
</organism>
<proteinExistence type="predicted"/>
<name>A0AAE0G652_9CHLO</name>
<keyword evidence="3" id="KW-1185">Reference proteome</keyword>
<feature type="coiled-coil region" evidence="1">
    <location>
        <begin position="30"/>
        <end position="57"/>
    </location>
</feature>
<dbReference type="AlphaFoldDB" id="A0AAE0G652"/>
<evidence type="ECO:0000256" key="1">
    <source>
        <dbReference type="SAM" id="Coils"/>
    </source>
</evidence>
<dbReference type="EMBL" id="LGRX02009043">
    <property type="protein sequence ID" value="KAK3272320.1"/>
    <property type="molecule type" value="Genomic_DNA"/>
</dbReference>
<reference evidence="2 3" key="1">
    <citation type="journal article" date="2015" name="Genome Biol. Evol.">
        <title>Comparative Genomics of a Bacterivorous Green Alga Reveals Evolutionary Causalities and Consequences of Phago-Mixotrophic Mode of Nutrition.</title>
        <authorList>
            <person name="Burns J.A."/>
            <person name="Paasch A."/>
            <person name="Narechania A."/>
            <person name="Kim E."/>
        </authorList>
    </citation>
    <scope>NUCLEOTIDE SEQUENCE [LARGE SCALE GENOMIC DNA]</scope>
    <source>
        <strain evidence="2 3">PLY_AMNH</strain>
    </source>
</reference>
<gene>
    <name evidence="2" type="ORF">CYMTET_19377</name>
</gene>
<protein>
    <submittedName>
        <fullName evidence="2">Uncharacterized protein</fullName>
    </submittedName>
</protein>
<accession>A0AAE0G652</accession>
<sequence length="469" mass="54088">MNPFEPETRENAIASFESLVAELKSSREMVKEIQTAKEGVEYELSRLRDDYEELSLRLLAAQSIIQQSGHCAEGEMAKSPRVTTTSVNDVKDYERTERLRTKDLELQAYRLRLQERQAKLCELQEQHRLLEEKCENWQVQLQRAELEETEEQERVQQVEGKYLEAQEKASKLTAELLRLEKEWTSTLHKKRQREEELNFLTASIDALDEEVRVHQVRVTELQMYAVKLQQEAETWEDLFFYSQSRIQRVQEIASEPSSKLEQLLEDARILLDVPPTVVVSSHNEWRRTWSAPMTQAVNQLHDFRDRLVSLTNQLQGLPIRPVIDSHHLTSTIENKAAAVCPSYDEVQSRASLEHAALQESESLPDVALRKSAPLLPSAYRYAVADRSTTLQKDVIQGKGNFSNPTNSSSPEWELLTIIICKDCDSPREHSRKENVLNANVVVDIILQGVFLPSSCEEPRRKLLKPERTM</sequence>
<feature type="coiled-coil region" evidence="1">
    <location>
        <begin position="127"/>
        <end position="210"/>
    </location>
</feature>
<comment type="caution">
    <text evidence="2">The sequence shown here is derived from an EMBL/GenBank/DDBJ whole genome shotgun (WGS) entry which is preliminary data.</text>
</comment>